<protein>
    <submittedName>
        <fullName evidence="1">Uncharacterized protein</fullName>
    </submittedName>
</protein>
<reference evidence="1" key="1">
    <citation type="submission" date="2023-04" db="EMBL/GenBank/DDBJ databases">
        <title>A chromosome-level genome assembly of the parasitoid wasp Eretmocerus hayati.</title>
        <authorList>
            <person name="Zhong Y."/>
            <person name="Liu S."/>
            <person name="Liu Y."/>
        </authorList>
    </citation>
    <scope>NUCLEOTIDE SEQUENCE</scope>
    <source>
        <strain evidence="1">ZJU_SS_LIU_2023</strain>
    </source>
</reference>
<dbReference type="EMBL" id="CM056741">
    <property type="protein sequence ID" value="KAJ8687727.1"/>
    <property type="molecule type" value="Genomic_DNA"/>
</dbReference>
<organism evidence="1 2">
    <name type="scientific">Eretmocerus hayati</name>
    <dbReference type="NCBI Taxonomy" id="131215"/>
    <lineage>
        <taxon>Eukaryota</taxon>
        <taxon>Metazoa</taxon>
        <taxon>Ecdysozoa</taxon>
        <taxon>Arthropoda</taxon>
        <taxon>Hexapoda</taxon>
        <taxon>Insecta</taxon>
        <taxon>Pterygota</taxon>
        <taxon>Neoptera</taxon>
        <taxon>Endopterygota</taxon>
        <taxon>Hymenoptera</taxon>
        <taxon>Apocrita</taxon>
        <taxon>Proctotrupomorpha</taxon>
        <taxon>Chalcidoidea</taxon>
        <taxon>Aphelinidae</taxon>
        <taxon>Aphelininae</taxon>
        <taxon>Eretmocerus</taxon>
    </lineage>
</organism>
<keyword evidence="2" id="KW-1185">Reference proteome</keyword>
<proteinExistence type="predicted"/>
<sequence>MSNTHIAREWLQARKDLQKIVEADKALLDGKRIEERADAINKYLDFYYRYRKMVQRLTSCHDQMVQPQIRPLVGKMLDNCILRMLEYRRELVDITFTECGWSVEPMLRLKMTPDDTELSAPIYNASARRAEFERRRQLAEEAQIANANQPPTEWDQDGEASEITSLSSLSTMQQTAPASDDNNEVQQSKASLRAGSRGRPAAGAKQDGIEAPSVSLFSMIKETPEERAEREAREAEREKLNDVILMIQAHERARIGRGIGVALEFRKEFERKMMAGEIDEREPKLEVQTKAAIIIQRAWRRFKIRRLEKHRQNERQVMKGYAYPCWTSNKLLEQAEKNFVERQDMQAAAVQKLKDAIERAKKKIWETRTPKLREDIRDEIREWWFYWLNEIGRMDALPIPEHGGSSRLATGEIRTPDEYLAALAAASEKKKPAENKADEDADNEDDEDEEPSGFGLQPSLAIPGLDDANEEFERDWGLHSDEILHPDAPLVMHLETDELNCQLQLEVRPTADEDMRELQGPLNRALVLDHAKDDNPFVLPQPQQFIDPEEDDKSKKKPPKEKPDPLAEVPESELLFEMSKWKVMRDDVPKKRLRDWPGAETCAEKLPHLSCVGDVKHPVIDYCVLPLGSKIIHELAPLVRSVAICGPANSGQLDLVHAVCTELQVLFLMASQESFLTSRPFNSLHDKLILIPPVDHGTAYFVMKRTLMKHCAINRDWDASTLARMFSRKTCWGVLRDAAELPALRRAQLASKPFYPMELLERVNHMNNPNIKKWTKWFEKTSLMKKRRQLEKEELMPQPEDPKKKKK</sequence>
<comment type="caution">
    <text evidence="1">The sequence shown here is derived from an EMBL/GenBank/DDBJ whole genome shotgun (WGS) entry which is preliminary data.</text>
</comment>
<dbReference type="Proteomes" id="UP001239111">
    <property type="component" value="Chromosome 1"/>
</dbReference>
<name>A0ACC2PW92_9HYME</name>
<gene>
    <name evidence="1" type="ORF">QAD02_023521</name>
</gene>
<evidence type="ECO:0000313" key="2">
    <source>
        <dbReference type="Proteomes" id="UP001239111"/>
    </source>
</evidence>
<evidence type="ECO:0000313" key="1">
    <source>
        <dbReference type="EMBL" id="KAJ8687727.1"/>
    </source>
</evidence>
<accession>A0ACC2PW92</accession>